<evidence type="ECO:0000256" key="3">
    <source>
        <dbReference type="ARBA" id="ARBA00022741"/>
    </source>
</evidence>
<dbReference type="PANTHER" id="PTHR43553">
    <property type="entry name" value="HEAVY METAL TRANSPORTER"/>
    <property type="match status" value="1"/>
</dbReference>
<proteinExistence type="inferred from homology"/>
<dbReference type="CDD" id="cd03225">
    <property type="entry name" value="ABC_cobalt_CbiO_domain1"/>
    <property type="match status" value="1"/>
</dbReference>
<keyword evidence="3" id="KW-0547">Nucleotide-binding</keyword>
<reference evidence="7 8" key="1">
    <citation type="submission" date="2019-09" db="EMBL/GenBank/DDBJ databases">
        <title>Phylogeny of genus Pseudoclavibacter and closely related genus.</title>
        <authorList>
            <person name="Li Y."/>
        </authorList>
    </citation>
    <scope>NUCLEOTIDE SEQUENCE [LARGE SCALE GENOMIC DNA]</scope>
    <source>
        <strain evidence="7 8">JCM 16921</strain>
    </source>
</reference>
<dbReference type="EMBL" id="WBKA01000008">
    <property type="protein sequence ID" value="KAB1631245.1"/>
    <property type="molecule type" value="Genomic_DNA"/>
</dbReference>
<evidence type="ECO:0000256" key="1">
    <source>
        <dbReference type="ARBA" id="ARBA00005417"/>
    </source>
</evidence>
<dbReference type="PROSITE" id="PS50893">
    <property type="entry name" value="ABC_TRANSPORTER_2"/>
    <property type="match status" value="1"/>
</dbReference>
<dbReference type="GO" id="GO:0005524">
    <property type="term" value="F:ATP binding"/>
    <property type="evidence" value="ECO:0007669"/>
    <property type="project" value="UniProtKB-KW"/>
</dbReference>
<dbReference type="PANTHER" id="PTHR43553:SF24">
    <property type="entry name" value="ENERGY-COUPLING FACTOR TRANSPORTER ATP-BINDING PROTEIN ECFA1"/>
    <property type="match status" value="1"/>
</dbReference>
<dbReference type="GO" id="GO:0042626">
    <property type="term" value="F:ATPase-coupled transmembrane transporter activity"/>
    <property type="evidence" value="ECO:0007669"/>
    <property type="project" value="TreeGrafter"/>
</dbReference>
<keyword evidence="4 7" id="KW-0067">ATP-binding</keyword>
<protein>
    <submittedName>
        <fullName evidence="7">ABC transporter ATP-binding protein</fullName>
    </submittedName>
</protein>
<dbReference type="GO" id="GO:0016887">
    <property type="term" value="F:ATP hydrolysis activity"/>
    <property type="evidence" value="ECO:0007669"/>
    <property type="project" value="InterPro"/>
</dbReference>
<gene>
    <name evidence="7" type="ORF">F8O02_08560</name>
</gene>
<evidence type="ECO:0000256" key="2">
    <source>
        <dbReference type="ARBA" id="ARBA00022448"/>
    </source>
</evidence>
<feature type="domain" description="ABC transporter" evidence="6">
    <location>
        <begin position="23"/>
        <end position="246"/>
    </location>
</feature>
<sequence length="246" mass="26487">MSDRRHPRRPAGPDPAGPAAAGVHLAHVSVEAGDTRILDDVSLDLDARRVAVIGVNGSGKSTLLRVLDGLVRPVSGTVRVHGIDPAAAPRALRRRVGFVFTDPDMQIIMPTVHEDLAFSLRGTGLSRVQIAERVDGWLADHGLAHRRDAPAHSLSGGQKQLLAIGAVLIRRPDLVLADEPTTMLDLPNARRVTRLLVEEHPGQIVIATHDLDLAARCDLAVRFAAGRVVDIGAPARLIADYRAEWR</sequence>
<dbReference type="PROSITE" id="PS00211">
    <property type="entry name" value="ABC_TRANSPORTER_1"/>
    <property type="match status" value="1"/>
</dbReference>
<dbReference type="InterPro" id="IPR050095">
    <property type="entry name" value="ECF_ABC_transporter_ATP-bd"/>
</dbReference>
<evidence type="ECO:0000313" key="8">
    <source>
        <dbReference type="Proteomes" id="UP000481339"/>
    </source>
</evidence>
<dbReference type="InterPro" id="IPR015856">
    <property type="entry name" value="ABC_transpr_CbiO/EcfA_su"/>
</dbReference>
<dbReference type="InterPro" id="IPR003593">
    <property type="entry name" value="AAA+_ATPase"/>
</dbReference>
<dbReference type="SMART" id="SM00382">
    <property type="entry name" value="AAA"/>
    <property type="match status" value="1"/>
</dbReference>
<dbReference type="InterPro" id="IPR003439">
    <property type="entry name" value="ABC_transporter-like_ATP-bd"/>
</dbReference>
<name>A0A7C8FTF2_9MICO</name>
<dbReference type="GO" id="GO:0043190">
    <property type="term" value="C:ATP-binding cassette (ABC) transporter complex"/>
    <property type="evidence" value="ECO:0007669"/>
    <property type="project" value="TreeGrafter"/>
</dbReference>
<dbReference type="Pfam" id="PF00005">
    <property type="entry name" value="ABC_tran"/>
    <property type="match status" value="1"/>
</dbReference>
<comment type="caution">
    <text evidence="7">The sequence shown here is derived from an EMBL/GenBank/DDBJ whole genome shotgun (WGS) entry which is preliminary data.</text>
</comment>
<evidence type="ECO:0000313" key="7">
    <source>
        <dbReference type="EMBL" id="KAB1631245.1"/>
    </source>
</evidence>
<evidence type="ECO:0000256" key="4">
    <source>
        <dbReference type="ARBA" id="ARBA00022840"/>
    </source>
</evidence>
<organism evidence="7 8">
    <name type="scientific">Pseudoclavibacter caeni</name>
    <dbReference type="NCBI Taxonomy" id="908846"/>
    <lineage>
        <taxon>Bacteria</taxon>
        <taxon>Bacillati</taxon>
        <taxon>Actinomycetota</taxon>
        <taxon>Actinomycetes</taxon>
        <taxon>Micrococcales</taxon>
        <taxon>Microbacteriaceae</taxon>
        <taxon>Pseudoclavibacter</taxon>
    </lineage>
</organism>
<evidence type="ECO:0000256" key="5">
    <source>
        <dbReference type="SAM" id="MobiDB-lite"/>
    </source>
</evidence>
<dbReference type="InterPro" id="IPR017871">
    <property type="entry name" value="ABC_transporter-like_CS"/>
</dbReference>
<dbReference type="AlphaFoldDB" id="A0A7C8FTF2"/>
<accession>A0A7C8FTF2</accession>
<dbReference type="OrthoDB" id="9806471at2"/>
<dbReference type="Gene3D" id="3.40.50.300">
    <property type="entry name" value="P-loop containing nucleotide triphosphate hydrolases"/>
    <property type="match status" value="1"/>
</dbReference>
<keyword evidence="2" id="KW-0813">Transport</keyword>
<evidence type="ECO:0000259" key="6">
    <source>
        <dbReference type="PROSITE" id="PS50893"/>
    </source>
</evidence>
<dbReference type="RefSeq" id="WP_158036830.1">
    <property type="nucleotide sequence ID" value="NZ_BAAAZV010000001.1"/>
</dbReference>
<feature type="region of interest" description="Disordered" evidence="5">
    <location>
        <begin position="1"/>
        <end position="20"/>
    </location>
</feature>
<dbReference type="InterPro" id="IPR027417">
    <property type="entry name" value="P-loop_NTPase"/>
</dbReference>
<dbReference type="Proteomes" id="UP000481339">
    <property type="component" value="Unassembled WGS sequence"/>
</dbReference>
<comment type="similarity">
    <text evidence="1">Belongs to the ABC transporter superfamily.</text>
</comment>
<keyword evidence="8" id="KW-1185">Reference proteome</keyword>
<dbReference type="SUPFAM" id="SSF52540">
    <property type="entry name" value="P-loop containing nucleoside triphosphate hydrolases"/>
    <property type="match status" value="1"/>
</dbReference>